<accession>F4RYP0</accession>
<dbReference type="GeneID" id="18928643"/>
<dbReference type="SUPFAM" id="SSF103481">
    <property type="entry name" value="Multidrug resistance efflux transporter EmrE"/>
    <property type="match status" value="1"/>
</dbReference>
<feature type="transmembrane region" description="Helical" evidence="5">
    <location>
        <begin position="53"/>
        <end position="72"/>
    </location>
</feature>
<dbReference type="VEuPathDB" id="FungiDB:MELLADRAFT_49802"/>
<feature type="transmembrane region" description="Helical" evidence="5">
    <location>
        <begin position="211"/>
        <end position="230"/>
    </location>
</feature>
<dbReference type="Proteomes" id="UP000001072">
    <property type="component" value="Unassembled WGS sequence"/>
</dbReference>
<dbReference type="RefSeq" id="XP_007414233.1">
    <property type="nucleotide sequence ID" value="XM_007414171.1"/>
</dbReference>
<proteinExistence type="predicted"/>
<dbReference type="PANTHER" id="PTHR12570">
    <property type="match status" value="1"/>
</dbReference>
<name>F4RYP0_MELLP</name>
<dbReference type="HOGENOM" id="CLU_012349_0_0_1"/>
<evidence type="ECO:0000256" key="2">
    <source>
        <dbReference type="ARBA" id="ARBA00022692"/>
    </source>
</evidence>
<feature type="non-terminal residue" evidence="6">
    <location>
        <position position="304"/>
    </location>
</feature>
<keyword evidence="2 5" id="KW-0812">Transmembrane</keyword>
<feature type="transmembrane region" description="Helical" evidence="5">
    <location>
        <begin position="12"/>
        <end position="32"/>
    </location>
</feature>
<feature type="transmembrane region" description="Helical" evidence="5">
    <location>
        <begin position="78"/>
        <end position="99"/>
    </location>
</feature>
<dbReference type="InParanoid" id="F4RYP0"/>
<dbReference type="EMBL" id="GL883130">
    <property type="protein sequence ID" value="EGG02544.1"/>
    <property type="molecule type" value="Genomic_DNA"/>
</dbReference>
<dbReference type="PANTHER" id="PTHR12570:SF85">
    <property type="entry name" value="DUF803 DOMAIN MEMBRANE PROTEIN (AFU_ORTHOLOGUE AFUA_1G15880)"/>
    <property type="match status" value="1"/>
</dbReference>
<feature type="transmembrane region" description="Helical" evidence="5">
    <location>
        <begin position="174"/>
        <end position="191"/>
    </location>
</feature>
<dbReference type="eggNOG" id="KOG2922">
    <property type="taxonomic scope" value="Eukaryota"/>
</dbReference>
<keyword evidence="4 5" id="KW-0472">Membrane</keyword>
<evidence type="ECO:0000256" key="3">
    <source>
        <dbReference type="ARBA" id="ARBA00022989"/>
    </source>
</evidence>
<evidence type="ECO:0000256" key="1">
    <source>
        <dbReference type="ARBA" id="ARBA00004141"/>
    </source>
</evidence>
<feature type="transmembrane region" description="Helical" evidence="5">
    <location>
        <begin position="271"/>
        <end position="291"/>
    </location>
</feature>
<gene>
    <name evidence="6" type="ORF">MELLADRAFT_49802</name>
</gene>
<evidence type="ECO:0000313" key="7">
    <source>
        <dbReference type="Proteomes" id="UP000001072"/>
    </source>
</evidence>
<dbReference type="InterPro" id="IPR037185">
    <property type="entry name" value="EmrE-like"/>
</dbReference>
<reference evidence="7" key="1">
    <citation type="journal article" date="2011" name="Proc. Natl. Acad. Sci. U.S.A.">
        <title>Obligate biotrophy features unraveled by the genomic analysis of rust fungi.</title>
        <authorList>
            <person name="Duplessis S."/>
            <person name="Cuomo C.A."/>
            <person name="Lin Y.-C."/>
            <person name="Aerts A."/>
            <person name="Tisserant E."/>
            <person name="Veneault-Fourrey C."/>
            <person name="Joly D.L."/>
            <person name="Hacquard S."/>
            <person name="Amselem J."/>
            <person name="Cantarel B.L."/>
            <person name="Chiu R."/>
            <person name="Coutinho P.M."/>
            <person name="Feau N."/>
            <person name="Field M."/>
            <person name="Frey P."/>
            <person name="Gelhaye E."/>
            <person name="Goldberg J."/>
            <person name="Grabherr M.G."/>
            <person name="Kodira C.D."/>
            <person name="Kohler A."/>
            <person name="Kuees U."/>
            <person name="Lindquist E.A."/>
            <person name="Lucas S.M."/>
            <person name="Mago R."/>
            <person name="Mauceli E."/>
            <person name="Morin E."/>
            <person name="Murat C."/>
            <person name="Pangilinan J.L."/>
            <person name="Park R."/>
            <person name="Pearson M."/>
            <person name="Quesneville H."/>
            <person name="Rouhier N."/>
            <person name="Sakthikumar S."/>
            <person name="Salamov A.A."/>
            <person name="Schmutz J."/>
            <person name="Selles B."/>
            <person name="Shapiro H."/>
            <person name="Tanguay P."/>
            <person name="Tuskan G.A."/>
            <person name="Henrissat B."/>
            <person name="Van de Peer Y."/>
            <person name="Rouze P."/>
            <person name="Ellis J.G."/>
            <person name="Dodds P.N."/>
            <person name="Schein J.E."/>
            <person name="Zhong S."/>
            <person name="Hamelin R.C."/>
            <person name="Grigoriev I.V."/>
            <person name="Szabo L.J."/>
            <person name="Martin F."/>
        </authorList>
    </citation>
    <scope>NUCLEOTIDE SEQUENCE [LARGE SCALE GENOMIC DNA]</scope>
    <source>
        <strain evidence="7">98AG31 / pathotype 3-4-7</strain>
    </source>
</reference>
<evidence type="ECO:0000256" key="5">
    <source>
        <dbReference type="SAM" id="Phobius"/>
    </source>
</evidence>
<dbReference type="AlphaFoldDB" id="F4RYP0"/>
<evidence type="ECO:0008006" key="8">
    <source>
        <dbReference type="Google" id="ProtNLM"/>
    </source>
</evidence>
<dbReference type="GO" id="GO:0016020">
    <property type="term" value="C:membrane"/>
    <property type="evidence" value="ECO:0007669"/>
    <property type="project" value="UniProtKB-SubCell"/>
</dbReference>
<evidence type="ECO:0000256" key="4">
    <source>
        <dbReference type="ARBA" id="ARBA00023136"/>
    </source>
</evidence>
<keyword evidence="3 5" id="KW-1133">Transmembrane helix</keyword>
<keyword evidence="7" id="KW-1185">Reference proteome</keyword>
<comment type="subcellular location">
    <subcellularLocation>
        <location evidence="1">Membrane</location>
        <topology evidence="1">Multi-pass membrane protein</topology>
    </subcellularLocation>
</comment>
<dbReference type="GO" id="GO:0015095">
    <property type="term" value="F:magnesium ion transmembrane transporter activity"/>
    <property type="evidence" value="ECO:0007669"/>
    <property type="project" value="InterPro"/>
</dbReference>
<dbReference type="InterPro" id="IPR008521">
    <property type="entry name" value="Mg_trans_NIPA"/>
</dbReference>
<sequence length="304" mass="32905">MGLLEDKYIGLGLAISSSIAIGTSFIITKKGLMDAADRTGSSTEGHTYLRNPIWWAGMVTMVVGEVANFAAYTFAPPILVTPLGALSVLIGAILASFFLKEELGRIGKIGCALCLVGSVIIVLHAPEDKEIETVDQILRYAMQPGFMIYCLFVLCFSLFMIYRISPTYGPKEPIVYISICSLVGSVSVMAIKGFGVAIKLTFAGNNQLTHLPTYVFALVVVGCIIVQMNYFNKALDQFSTNVVNPIYYVCFSTATILASLILFRGMGTQDAINTLSLIMGFVVTFLGVYLLNVSRYDPSGTSLN</sequence>
<feature type="transmembrane region" description="Helical" evidence="5">
    <location>
        <begin position="106"/>
        <end position="126"/>
    </location>
</feature>
<dbReference type="KEGG" id="mlr:MELLADRAFT_49802"/>
<dbReference type="OrthoDB" id="6428174at2759"/>
<dbReference type="Pfam" id="PF05653">
    <property type="entry name" value="Mg_trans_NIPA"/>
    <property type="match status" value="1"/>
</dbReference>
<evidence type="ECO:0000313" key="6">
    <source>
        <dbReference type="EMBL" id="EGG02544.1"/>
    </source>
</evidence>
<organism evidence="7">
    <name type="scientific">Melampsora larici-populina (strain 98AG31 / pathotype 3-4-7)</name>
    <name type="common">Poplar leaf rust fungus</name>
    <dbReference type="NCBI Taxonomy" id="747676"/>
    <lineage>
        <taxon>Eukaryota</taxon>
        <taxon>Fungi</taxon>
        <taxon>Dikarya</taxon>
        <taxon>Basidiomycota</taxon>
        <taxon>Pucciniomycotina</taxon>
        <taxon>Pucciniomycetes</taxon>
        <taxon>Pucciniales</taxon>
        <taxon>Melampsoraceae</taxon>
        <taxon>Melampsora</taxon>
    </lineage>
</organism>
<feature type="transmembrane region" description="Helical" evidence="5">
    <location>
        <begin position="146"/>
        <end position="162"/>
    </location>
</feature>
<feature type="transmembrane region" description="Helical" evidence="5">
    <location>
        <begin position="242"/>
        <end position="265"/>
    </location>
</feature>
<protein>
    <recommendedName>
        <fullName evidence="8">Magnesium transporter</fullName>
    </recommendedName>
</protein>